<evidence type="ECO:0000259" key="1">
    <source>
        <dbReference type="Pfam" id="PF09418"/>
    </source>
</evidence>
<organism evidence="2 3">
    <name type="scientific">Fistulifera solaris</name>
    <name type="common">Oleaginous diatom</name>
    <dbReference type="NCBI Taxonomy" id="1519565"/>
    <lineage>
        <taxon>Eukaryota</taxon>
        <taxon>Sar</taxon>
        <taxon>Stramenopiles</taxon>
        <taxon>Ochrophyta</taxon>
        <taxon>Bacillariophyta</taxon>
        <taxon>Bacillariophyceae</taxon>
        <taxon>Bacillariophycidae</taxon>
        <taxon>Naviculales</taxon>
        <taxon>Naviculaceae</taxon>
        <taxon>Fistulifera</taxon>
    </lineage>
</organism>
<evidence type="ECO:0000313" key="2">
    <source>
        <dbReference type="EMBL" id="GAX25794.1"/>
    </source>
</evidence>
<reference evidence="2 3" key="1">
    <citation type="journal article" date="2015" name="Plant Cell">
        <title>Oil accumulation by the oleaginous diatom Fistulifera solaris as revealed by the genome and transcriptome.</title>
        <authorList>
            <person name="Tanaka T."/>
            <person name="Maeda Y."/>
            <person name="Veluchamy A."/>
            <person name="Tanaka M."/>
            <person name="Abida H."/>
            <person name="Marechal E."/>
            <person name="Bowler C."/>
            <person name="Muto M."/>
            <person name="Sunaga Y."/>
            <person name="Tanaka M."/>
            <person name="Yoshino T."/>
            <person name="Taniguchi T."/>
            <person name="Fukuda Y."/>
            <person name="Nemoto M."/>
            <person name="Matsumoto M."/>
            <person name="Wong P.S."/>
            <person name="Aburatani S."/>
            <person name="Fujibuchi W."/>
        </authorList>
    </citation>
    <scope>NUCLEOTIDE SEQUENCE [LARGE SCALE GENOMIC DNA]</scope>
    <source>
        <strain evidence="2 3">JPCC DA0580</strain>
    </source>
</reference>
<dbReference type="OrthoDB" id="406045at2759"/>
<protein>
    <recommendedName>
        <fullName evidence="1">Non-canonical E2 ubiquitin-conjugating enzyme C-terminal domain-containing protein</fullName>
    </recommendedName>
</protein>
<dbReference type="Proteomes" id="UP000198406">
    <property type="component" value="Unassembled WGS sequence"/>
</dbReference>
<dbReference type="InterPro" id="IPR018553">
    <property type="entry name" value="E2_Ub-conjug_enz"/>
</dbReference>
<dbReference type="PANTHER" id="PTHR31560">
    <property type="entry name" value="UPF0652 PROTEIN C16A11.03C-RELATED"/>
    <property type="match status" value="1"/>
</dbReference>
<accession>A0A1Z5KHJ8</accession>
<proteinExistence type="predicted"/>
<sequence length="536" mass="60777">MVFLGPLRKGTNTTPKSDLSELAQWVPLRLTPSERALLTVLEQTLHVSEYTDNVDIASRRGAGIKTQRILEGILEACHIATGLVAASGQEPSLGTSLQDNNIKIKKKKKHIKLKANHKKQKKTLSGSRGDPSENALWLQTMFEIGRRHKVLNPASMRSTYGKLMYLMQDSQNATVSKSLGFSLYKPLQLVGPYLQQHGCEDLLHDPRLECAVQFIADRDPETGEKYEREYIQTLVQGKQHVLEQLVEAYQDKMPADDLRRAIESLADAMAYIESNVAPVQRMLKYLEDNFDPTSPQKAFSLALTANSRYSAINNNYSRYGFSAYSGGSREGPTLTHSHSEQYMFVWQSLRLWCKVMRNMHRLWVCADDDLLSTRTSYHLYNTGQGLQRVQSCPTVRQVMSQLLAQTQHEANAPWVGLSVIHLGDRDVPNALVFIDKYTQIPRFLSPMVHFLQSLSDDHDERIEAYIQDQFGSKDQLKMLVLTDYFKHGFDGSGDDGGSCIDGRLTSSWNWTSRLTKKSYYHAFMLSGFQGFDGDFR</sequence>
<gene>
    <name evidence="2" type="ORF">FisN_8Hh303</name>
</gene>
<comment type="caution">
    <text evidence="2">The sequence shown here is derived from an EMBL/GenBank/DDBJ whole genome shotgun (WGS) entry which is preliminary data.</text>
</comment>
<dbReference type="AlphaFoldDB" id="A0A1Z5KHJ8"/>
<evidence type="ECO:0000313" key="3">
    <source>
        <dbReference type="Proteomes" id="UP000198406"/>
    </source>
</evidence>
<dbReference type="InterPro" id="IPR057668">
    <property type="entry name" value="E2_Ub-conjug_enz_C"/>
</dbReference>
<keyword evidence="3" id="KW-1185">Reference proteome</keyword>
<feature type="domain" description="Non-canonical E2 ubiquitin-conjugating enzyme C-terminal" evidence="1">
    <location>
        <begin position="23"/>
        <end position="98"/>
    </location>
</feature>
<dbReference type="Pfam" id="PF09418">
    <property type="entry name" value="DUF2009"/>
    <property type="match status" value="2"/>
</dbReference>
<name>A0A1Z5KHJ8_FISSO</name>
<dbReference type="PANTHER" id="PTHR31560:SF0">
    <property type="entry name" value="UPF0652 PROTEIN C22H10.08"/>
    <property type="match status" value="1"/>
</dbReference>
<dbReference type="InParanoid" id="A0A1Z5KHJ8"/>
<feature type="domain" description="Non-canonical E2 ubiquitin-conjugating enzyme C-terminal" evidence="1">
    <location>
        <begin position="117"/>
        <end position="533"/>
    </location>
</feature>
<dbReference type="EMBL" id="BDSP01000231">
    <property type="protein sequence ID" value="GAX25794.1"/>
    <property type="molecule type" value="Genomic_DNA"/>
</dbReference>